<dbReference type="SUPFAM" id="SSF46894">
    <property type="entry name" value="C-terminal effector domain of the bipartite response regulators"/>
    <property type="match status" value="1"/>
</dbReference>
<dbReference type="PRINTS" id="PR00038">
    <property type="entry name" value="HTHLUXR"/>
</dbReference>
<evidence type="ECO:0000313" key="7">
    <source>
        <dbReference type="Proteomes" id="UP001596105"/>
    </source>
</evidence>
<evidence type="ECO:0000256" key="1">
    <source>
        <dbReference type="ARBA" id="ARBA00023015"/>
    </source>
</evidence>
<dbReference type="PROSITE" id="PS50043">
    <property type="entry name" value="HTH_LUXR_2"/>
    <property type="match status" value="1"/>
</dbReference>
<dbReference type="InterPro" id="IPR003018">
    <property type="entry name" value="GAF"/>
</dbReference>
<dbReference type="InterPro" id="IPR036388">
    <property type="entry name" value="WH-like_DNA-bd_sf"/>
</dbReference>
<keyword evidence="7" id="KW-1185">Reference proteome</keyword>
<dbReference type="CDD" id="cd06170">
    <property type="entry name" value="LuxR_C_like"/>
    <property type="match status" value="1"/>
</dbReference>
<evidence type="ECO:0000313" key="6">
    <source>
        <dbReference type="EMBL" id="MFC5469309.1"/>
    </source>
</evidence>
<dbReference type="Proteomes" id="UP001596105">
    <property type="component" value="Unassembled WGS sequence"/>
</dbReference>
<feature type="region of interest" description="Disordered" evidence="4">
    <location>
        <begin position="110"/>
        <end position="131"/>
    </location>
</feature>
<evidence type="ECO:0000256" key="3">
    <source>
        <dbReference type="ARBA" id="ARBA00023163"/>
    </source>
</evidence>
<proteinExistence type="predicted"/>
<dbReference type="InterPro" id="IPR016032">
    <property type="entry name" value="Sig_transdc_resp-reg_C-effctor"/>
</dbReference>
<comment type="caution">
    <text evidence="6">The sequence shown here is derived from an EMBL/GenBank/DDBJ whole genome shotgun (WGS) entry which is preliminary data.</text>
</comment>
<keyword evidence="2" id="KW-0238">DNA-binding</keyword>
<reference evidence="7" key="1">
    <citation type="journal article" date="2019" name="Int. J. Syst. Evol. Microbiol.">
        <title>The Global Catalogue of Microorganisms (GCM) 10K type strain sequencing project: providing services to taxonomists for standard genome sequencing and annotation.</title>
        <authorList>
            <consortium name="The Broad Institute Genomics Platform"/>
            <consortium name="The Broad Institute Genome Sequencing Center for Infectious Disease"/>
            <person name="Wu L."/>
            <person name="Ma J."/>
        </authorList>
    </citation>
    <scope>NUCLEOTIDE SEQUENCE [LARGE SCALE GENOMIC DNA]</scope>
    <source>
        <strain evidence="7">CCUG 57113</strain>
    </source>
</reference>
<dbReference type="SUPFAM" id="SSF55781">
    <property type="entry name" value="GAF domain-like"/>
    <property type="match status" value="1"/>
</dbReference>
<keyword evidence="3" id="KW-0804">Transcription</keyword>
<feature type="compositionally biased region" description="Polar residues" evidence="4">
    <location>
        <begin position="120"/>
        <end position="131"/>
    </location>
</feature>
<dbReference type="PANTHER" id="PTHR44688:SF16">
    <property type="entry name" value="DNA-BINDING TRANSCRIPTIONAL ACTIVATOR DEVR_DOSR"/>
    <property type="match status" value="1"/>
</dbReference>
<dbReference type="Gene3D" id="3.30.450.40">
    <property type="match status" value="1"/>
</dbReference>
<protein>
    <submittedName>
        <fullName evidence="6">LuxR C-terminal-related transcriptional regulator</fullName>
    </submittedName>
</protein>
<dbReference type="Gene3D" id="1.10.10.10">
    <property type="entry name" value="Winged helix-like DNA-binding domain superfamily/Winged helix DNA-binding domain"/>
    <property type="match status" value="1"/>
</dbReference>
<evidence type="ECO:0000256" key="4">
    <source>
        <dbReference type="SAM" id="MobiDB-lite"/>
    </source>
</evidence>
<dbReference type="InterPro" id="IPR029016">
    <property type="entry name" value="GAF-like_dom_sf"/>
</dbReference>
<evidence type="ECO:0000259" key="5">
    <source>
        <dbReference type="PROSITE" id="PS50043"/>
    </source>
</evidence>
<feature type="domain" description="HTH luxR-type" evidence="5">
    <location>
        <begin position="196"/>
        <end position="261"/>
    </location>
</feature>
<sequence>MMDRKRAKAFTCLHDLVAEIQQYDFQPVELLRYVLRFLEEAMGYQHSLILSLRPDNGKLHSVSGRGFRADEKLHDFPVGQGVIGMAVKLGRAIRINNIGSIIRYSQTIRTRMEEQRPEGSDSTLRSSPSMNSQMVVPIKRKGRTIGTLSVESERPNAFDDADEELLTVVTMLVIEALHELQIAYTSVEMEPKEPDPLPEPAILSAREMEVALLAAEGISNAEIAARLVVSQRTVSTHLERVYRKLDVHSRSALTHYIVSHYGFRPTE</sequence>
<dbReference type="PANTHER" id="PTHR44688">
    <property type="entry name" value="DNA-BINDING TRANSCRIPTIONAL ACTIVATOR DEVR_DOSR"/>
    <property type="match status" value="1"/>
</dbReference>
<accession>A0ABW0LU40</accession>
<name>A0ABW0LU40_9BACL</name>
<dbReference type="RefSeq" id="WP_209749352.1">
    <property type="nucleotide sequence ID" value="NZ_JBHSMH010000030.1"/>
</dbReference>
<dbReference type="EMBL" id="JBHSMH010000030">
    <property type="protein sequence ID" value="MFC5469309.1"/>
    <property type="molecule type" value="Genomic_DNA"/>
</dbReference>
<dbReference type="Pfam" id="PF00196">
    <property type="entry name" value="GerE"/>
    <property type="match status" value="1"/>
</dbReference>
<dbReference type="InterPro" id="IPR000792">
    <property type="entry name" value="Tscrpt_reg_LuxR_C"/>
</dbReference>
<dbReference type="PROSITE" id="PS00622">
    <property type="entry name" value="HTH_LUXR_1"/>
    <property type="match status" value="1"/>
</dbReference>
<dbReference type="SMART" id="SM00065">
    <property type="entry name" value="GAF"/>
    <property type="match status" value="1"/>
</dbReference>
<evidence type="ECO:0000256" key="2">
    <source>
        <dbReference type="ARBA" id="ARBA00023125"/>
    </source>
</evidence>
<keyword evidence="1" id="KW-0805">Transcription regulation</keyword>
<dbReference type="SMART" id="SM00421">
    <property type="entry name" value="HTH_LUXR"/>
    <property type="match status" value="1"/>
</dbReference>
<gene>
    <name evidence="6" type="ORF">ACFPPD_11305</name>
</gene>
<dbReference type="Pfam" id="PF13185">
    <property type="entry name" value="GAF_2"/>
    <property type="match status" value="1"/>
</dbReference>
<feature type="compositionally biased region" description="Basic and acidic residues" evidence="4">
    <location>
        <begin position="110"/>
        <end position="119"/>
    </location>
</feature>
<organism evidence="6 7">
    <name type="scientific">Cohnella suwonensis</name>
    <dbReference type="NCBI Taxonomy" id="696072"/>
    <lineage>
        <taxon>Bacteria</taxon>
        <taxon>Bacillati</taxon>
        <taxon>Bacillota</taxon>
        <taxon>Bacilli</taxon>
        <taxon>Bacillales</taxon>
        <taxon>Paenibacillaceae</taxon>
        <taxon>Cohnella</taxon>
    </lineage>
</organism>